<proteinExistence type="predicted"/>
<dbReference type="EMBL" id="JAPWDS010000003">
    <property type="protein sequence ID" value="KAJ5503587.1"/>
    <property type="molecule type" value="Genomic_DNA"/>
</dbReference>
<dbReference type="AlphaFoldDB" id="A0A9X0C667"/>
<dbReference type="OrthoDB" id="4306236at2759"/>
<evidence type="ECO:0000313" key="3">
    <source>
        <dbReference type="Proteomes" id="UP001149954"/>
    </source>
</evidence>
<comment type="caution">
    <text evidence="2">The sequence shown here is derived from an EMBL/GenBank/DDBJ whole genome shotgun (WGS) entry which is preliminary data.</text>
</comment>
<reference evidence="2" key="2">
    <citation type="journal article" date="2023" name="IMA Fungus">
        <title>Comparative genomic study of the Penicillium genus elucidates a diverse pangenome and 15 lateral gene transfer events.</title>
        <authorList>
            <person name="Petersen C."/>
            <person name="Sorensen T."/>
            <person name="Nielsen M.R."/>
            <person name="Sondergaard T.E."/>
            <person name="Sorensen J.L."/>
            <person name="Fitzpatrick D.A."/>
            <person name="Frisvad J.C."/>
            <person name="Nielsen K.L."/>
        </authorList>
    </citation>
    <scope>NUCLEOTIDE SEQUENCE</scope>
    <source>
        <strain evidence="2">IBT 29495</strain>
    </source>
</reference>
<feature type="region of interest" description="Disordered" evidence="1">
    <location>
        <begin position="95"/>
        <end position="127"/>
    </location>
</feature>
<gene>
    <name evidence="2" type="ORF">N7463_006461</name>
</gene>
<accession>A0A9X0C667</accession>
<feature type="compositionally biased region" description="Basic and acidic residues" evidence="1">
    <location>
        <begin position="101"/>
        <end position="110"/>
    </location>
</feature>
<protein>
    <submittedName>
        <fullName evidence="2">Uncharacterized protein</fullName>
    </submittedName>
</protein>
<name>A0A9X0C667_9EURO</name>
<sequence>MEQDNMDDSSYLDFDGPFLTNLPPSIRRYTYHGEQQFSNIFESESSTNSELILFHASKETIEALFNPDQETPIAKLCSSFDTKERLFLITMPSKPHSATIRGDDRGKQPDHGWGPRRRARGEPDSPSVVLEVAYSESNSKSNSDVRFWLNPNEGNANICLTLQIHKSRPEIRIEKWERRQGRIYRSEVTYITKKGDHSNVTHHPINIPFESLLRRPSERGERDIEFSRGQLVEIAETIWETQGW</sequence>
<evidence type="ECO:0000313" key="2">
    <source>
        <dbReference type="EMBL" id="KAJ5503587.1"/>
    </source>
</evidence>
<organism evidence="2 3">
    <name type="scientific">Penicillium fimorum</name>
    <dbReference type="NCBI Taxonomy" id="1882269"/>
    <lineage>
        <taxon>Eukaryota</taxon>
        <taxon>Fungi</taxon>
        <taxon>Dikarya</taxon>
        <taxon>Ascomycota</taxon>
        <taxon>Pezizomycotina</taxon>
        <taxon>Eurotiomycetes</taxon>
        <taxon>Eurotiomycetidae</taxon>
        <taxon>Eurotiales</taxon>
        <taxon>Aspergillaceae</taxon>
        <taxon>Penicillium</taxon>
    </lineage>
</organism>
<dbReference type="Proteomes" id="UP001149954">
    <property type="component" value="Unassembled WGS sequence"/>
</dbReference>
<evidence type="ECO:0000256" key="1">
    <source>
        <dbReference type="SAM" id="MobiDB-lite"/>
    </source>
</evidence>
<reference evidence="2" key="1">
    <citation type="submission" date="2022-12" db="EMBL/GenBank/DDBJ databases">
        <authorList>
            <person name="Petersen C."/>
        </authorList>
    </citation>
    <scope>NUCLEOTIDE SEQUENCE</scope>
    <source>
        <strain evidence="2">IBT 29495</strain>
    </source>
</reference>
<keyword evidence="3" id="KW-1185">Reference proteome</keyword>